<comment type="subcellular location">
    <subcellularLocation>
        <location evidence="2">Cell membrane</location>
    </subcellularLocation>
    <subcellularLocation>
        <location evidence="1">Membrane</location>
        <topology evidence="1">Single-pass membrane protein</topology>
    </subcellularLocation>
</comment>
<keyword evidence="13" id="KW-1185">Reference proteome</keyword>
<dbReference type="InterPro" id="IPR041916">
    <property type="entry name" value="Anti_sigma_zinc_sf"/>
</dbReference>
<keyword evidence="3" id="KW-1003">Cell membrane</keyword>
<dbReference type="InterPro" id="IPR027383">
    <property type="entry name" value="Znf_put"/>
</dbReference>
<evidence type="ECO:0000259" key="10">
    <source>
        <dbReference type="Pfam" id="PF10099"/>
    </source>
</evidence>
<dbReference type="EMBL" id="JAPDOD010000028">
    <property type="protein sequence ID" value="MDA0163831.1"/>
    <property type="molecule type" value="Genomic_DNA"/>
</dbReference>
<dbReference type="Proteomes" id="UP001149140">
    <property type="component" value="Unassembled WGS sequence"/>
</dbReference>
<comment type="caution">
    <text evidence="12">The sequence shown here is derived from an EMBL/GenBank/DDBJ whole genome shotgun (WGS) entry which is preliminary data.</text>
</comment>
<reference evidence="12" key="1">
    <citation type="submission" date="2022-10" db="EMBL/GenBank/DDBJ databases">
        <title>The WGS of Solirubrobacter ginsenosidimutans DSM 21036.</title>
        <authorList>
            <person name="Jiang Z."/>
        </authorList>
    </citation>
    <scope>NUCLEOTIDE SEQUENCE</scope>
    <source>
        <strain evidence="12">DSM 21036</strain>
    </source>
</reference>
<dbReference type="GO" id="GO:0006417">
    <property type="term" value="P:regulation of translation"/>
    <property type="evidence" value="ECO:0007669"/>
    <property type="project" value="TreeGrafter"/>
</dbReference>
<evidence type="ECO:0000256" key="8">
    <source>
        <dbReference type="ARBA" id="ARBA00030803"/>
    </source>
</evidence>
<sequence length="240" mass="24940">MTDSHERWEDAAGSYVLGALTDEERTSYEAHLETCPSCRAEVDELRVAAEALPVSPPPLLPPPALKARIMAEVEREAALLASAGKPDRAAASAPERRKRRWLGGGIAFPRAALGALACVMLVIGLGLGAVVFSGGSGRTVPVESTIPTAKAELEVNGDTATLVANGLPLPPNGKTYMVWLSRPGHAPEPTSALFTPRRDGSATASVTGDLKDVDAVLVNIEPVGGSTTPTSDVLMTAKLS</sequence>
<evidence type="ECO:0000256" key="9">
    <source>
        <dbReference type="SAM" id="Phobius"/>
    </source>
</evidence>
<evidence type="ECO:0000313" key="13">
    <source>
        <dbReference type="Proteomes" id="UP001149140"/>
    </source>
</evidence>
<evidence type="ECO:0000259" key="11">
    <source>
        <dbReference type="Pfam" id="PF13490"/>
    </source>
</evidence>
<dbReference type="Gene3D" id="1.10.10.1320">
    <property type="entry name" value="Anti-sigma factor, zinc-finger domain"/>
    <property type="match status" value="1"/>
</dbReference>
<feature type="domain" description="Putative zinc-finger" evidence="11">
    <location>
        <begin position="7"/>
        <end position="39"/>
    </location>
</feature>
<feature type="domain" description="Anti-sigma K factor RskA C-terminal" evidence="10">
    <location>
        <begin position="155"/>
        <end position="230"/>
    </location>
</feature>
<keyword evidence="4 9" id="KW-0812">Transmembrane</keyword>
<evidence type="ECO:0000256" key="2">
    <source>
        <dbReference type="ARBA" id="ARBA00004236"/>
    </source>
</evidence>
<keyword evidence="5 9" id="KW-1133">Transmembrane helix</keyword>
<dbReference type="GO" id="GO:0005886">
    <property type="term" value="C:plasma membrane"/>
    <property type="evidence" value="ECO:0007669"/>
    <property type="project" value="UniProtKB-SubCell"/>
</dbReference>
<evidence type="ECO:0000256" key="6">
    <source>
        <dbReference type="ARBA" id="ARBA00023136"/>
    </source>
</evidence>
<proteinExistence type="predicted"/>
<dbReference type="InterPro" id="IPR018764">
    <property type="entry name" value="RskA_C"/>
</dbReference>
<evidence type="ECO:0000256" key="7">
    <source>
        <dbReference type="ARBA" id="ARBA00029829"/>
    </source>
</evidence>
<feature type="transmembrane region" description="Helical" evidence="9">
    <location>
        <begin position="107"/>
        <end position="132"/>
    </location>
</feature>
<dbReference type="AlphaFoldDB" id="A0A9X3S557"/>
<evidence type="ECO:0000313" key="12">
    <source>
        <dbReference type="EMBL" id="MDA0163831.1"/>
    </source>
</evidence>
<dbReference type="RefSeq" id="WP_270043080.1">
    <property type="nucleotide sequence ID" value="NZ_JAPDOD010000028.1"/>
</dbReference>
<dbReference type="GO" id="GO:0016989">
    <property type="term" value="F:sigma factor antagonist activity"/>
    <property type="evidence" value="ECO:0007669"/>
    <property type="project" value="TreeGrafter"/>
</dbReference>
<evidence type="ECO:0000256" key="1">
    <source>
        <dbReference type="ARBA" id="ARBA00004167"/>
    </source>
</evidence>
<gene>
    <name evidence="12" type="ORF">OM076_26410</name>
</gene>
<dbReference type="Pfam" id="PF13490">
    <property type="entry name" value="zf-HC2"/>
    <property type="match status" value="1"/>
</dbReference>
<dbReference type="InterPro" id="IPR051474">
    <property type="entry name" value="Anti-sigma-K/W_factor"/>
</dbReference>
<protein>
    <recommendedName>
        <fullName evidence="8">Regulator of SigK</fullName>
    </recommendedName>
    <alternativeName>
        <fullName evidence="7">Sigma-K anti-sigma factor RskA</fullName>
    </alternativeName>
</protein>
<organism evidence="12 13">
    <name type="scientific">Solirubrobacter ginsenosidimutans</name>
    <dbReference type="NCBI Taxonomy" id="490573"/>
    <lineage>
        <taxon>Bacteria</taxon>
        <taxon>Bacillati</taxon>
        <taxon>Actinomycetota</taxon>
        <taxon>Thermoleophilia</taxon>
        <taxon>Solirubrobacterales</taxon>
        <taxon>Solirubrobacteraceae</taxon>
        <taxon>Solirubrobacter</taxon>
    </lineage>
</organism>
<evidence type="ECO:0000256" key="3">
    <source>
        <dbReference type="ARBA" id="ARBA00022475"/>
    </source>
</evidence>
<evidence type="ECO:0000256" key="4">
    <source>
        <dbReference type="ARBA" id="ARBA00022692"/>
    </source>
</evidence>
<dbReference type="Pfam" id="PF10099">
    <property type="entry name" value="RskA_C"/>
    <property type="match status" value="1"/>
</dbReference>
<dbReference type="PANTHER" id="PTHR37461:SF1">
    <property type="entry name" value="ANTI-SIGMA-K FACTOR RSKA"/>
    <property type="match status" value="1"/>
</dbReference>
<name>A0A9X3S557_9ACTN</name>
<dbReference type="PANTHER" id="PTHR37461">
    <property type="entry name" value="ANTI-SIGMA-K FACTOR RSKA"/>
    <property type="match status" value="1"/>
</dbReference>
<keyword evidence="6 9" id="KW-0472">Membrane</keyword>
<evidence type="ECO:0000256" key="5">
    <source>
        <dbReference type="ARBA" id="ARBA00022989"/>
    </source>
</evidence>
<accession>A0A9X3S557</accession>